<proteinExistence type="inferred from homology"/>
<dbReference type="InterPro" id="IPR015510">
    <property type="entry name" value="PGRP"/>
</dbReference>
<protein>
    <submittedName>
        <fullName evidence="3">N-acetylmuramoyl-L-alanine amidase</fullName>
    </submittedName>
</protein>
<evidence type="ECO:0000259" key="2">
    <source>
        <dbReference type="SMART" id="SM00701"/>
    </source>
</evidence>
<dbReference type="PANTHER" id="PTHR11022:SF41">
    <property type="entry name" value="PEPTIDOGLYCAN-RECOGNITION PROTEIN LC-RELATED"/>
    <property type="match status" value="1"/>
</dbReference>
<comment type="similarity">
    <text evidence="1">Belongs to the N-acetylmuramoyl-L-alanine amidase 2 family.</text>
</comment>
<dbReference type="SUPFAM" id="SSF55846">
    <property type="entry name" value="N-acetylmuramoyl-L-alanine amidase-like"/>
    <property type="match status" value="1"/>
</dbReference>
<dbReference type="GO" id="GO:0008270">
    <property type="term" value="F:zinc ion binding"/>
    <property type="evidence" value="ECO:0007669"/>
    <property type="project" value="InterPro"/>
</dbReference>
<accession>A0A7C6EEM5</accession>
<dbReference type="PANTHER" id="PTHR11022">
    <property type="entry name" value="PEPTIDOGLYCAN RECOGNITION PROTEIN"/>
    <property type="match status" value="1"/>
</dbReference>
<sequence length="142" mass="16399">MRKVKYLIIHHGEWKDTPEFQTNEVKKDQMQRGYSDIAYDFVIENFAGQYFAIVGRPLTQVGGHCKGWNQVSIGICFLGNFNQAPPPIAMLRYGIEYLIIPLIQIFSIPIKNILGHGEVRDTDCPGKFFNMNQFRSMIQDNR</sequence>
<dbReference type="InterPro" id="IPR036505">
    <property type="entry name" value="Amidase/PGRP_sf"/>
</dbReference>
<dbReference type="InterPro" id="IPR002502">
    <property type="entry name" value="Amidase_domain"/>
</dbReference>
<dbReference type="EMBL" id="DTLI01000016">
    <property type="protein sequence ID" value="HHS51343.1"/>
    <property type="molecule type" value="Genomic_DNA"/>
</dbReference>
<dbReference type="Pfam" id="PF01510">
    <property type="entry name" value="Amidase_2"/>
    <property type="match status" value="1"/>
</dbReference>
<dbReference type="CDD" id="cd06583">
    <property type="entry name" value="PGRP"/>
    <property type="match status" value="1"/>
</dbReference>
<dbReference type="Gene3D" id="3.40.80.10">
    <property type="entry name" value="Peptidoglycan recognition protein-like"/>
    <property type="match status" value="1"/>
</dbReference>
<reference evidence="3" key="1">
    <citation type="journal article" date="2020" name="mSystems">
        <title>Genome- and Community-Level Interaction Insights into Carbon Utilization and Element Cycling Functions of Hydrothermarchaeota in Hydrothermal Sediment.</title>
        <authorList>
            <person name="Zhou Z."/>
            <person name="Liu Y."/>
            <person name="Xu W."/>
            <person name="Pan J."/>
            <person name="Luo Z.H."/>
            <person name="Li M."/>
        </authorList>
    </citation>
    <scope>NUCLEOTIDE SEQUENCE [LARGE SCALE GENOMIC DNA]</scope>
    <source>
        <strain evidence="3">SpSt-876</strain>
    </source>
</reference>
<gene>
    <name evidence="3" type="ORF">ENW73_00545</name>
</gene>
<comment type="caution">
    <text evidence="3">The sequence shown here is derived from an EMBL/GenBank/DDBJ whole genome shotgun (WGS) entry which is preliminary data.</text>
</comment>
<name>A0A7C6EEM5_UNCW3</name>
<dbReference type="GO" id="GO:0008745">
    <property type="term" value="F:N-acetylmuramoyl-L-alanine amidase activity"/>
    <property type="evidence" value="ECO:0007669"/>
    <property type="project" value="InterPro"/>
</dbReference>
<evidence type="ECO:0000313" key="3">
    <source>
        <dbReference type="EMBL" id="HHS51343.1"/>
    </source>
</evidence>
<dbReference type="GO" id="GO:0009253">
    <property type="term" value="P:peptidoglycan catabolic process"/>
    <property type="evidence" value="ECO:0007669"/>
    <property type="project" value="InterPro"/>
</dbReference>
<organism evidence="3">
    <name type="scientific">candidate division WOR-3 bacterium</name>
    <dbReference type="NCBI Taxonomy" id="2052148"/>
    <lineage>
        <taxon>Bacteria</taxon>
        <taxon>Bacteria division WOR-3</taxon>
    </lineage>
</organism>
<feature type="domain" description="Peptidoglycan recognition protein family" evidence="2">
    <location>
        <begin position="6"/>
        <end position="120"/>
    </location>
</feature>
<evidence type="ECO:0000256" key="1">
    <source>
        <dbReference type="ARBA" id="ARBA00007553"/>
    </source>
</evidence>
<dbReference type="SMART" id="SM00701">
    <property type="entry name" value="PGRP"/>
    <property type="match status" value="1"/>
</dbReference>
<dbReference type="InterPro" id="IPR006619">
    <property type="entry name" value="PGRP_domain_met/bac"/>
</dbReference>
<dbReference type="AlphaFoldDB" id="A0A7C6EEM5"/>